<dbReference type="EMBL" id="JBHSOF010000092">
    <property type="protein sequence ID" value="MFC5668317.1"/>
    <property type="molecule type" value="Genomic_DNA"/>
</dbReference>
<protein>
    <submittedName>
        <fullName evidence="2">DUF397 domain-containing protein</fullName>
    </submittedName>
</protein>
<proteinExistence type="predicted"/>
<feature type="domain" description="DUF397" evidence="1">
    <location>
        <begin position="5"/>
        <end position="55"/>
    </location>
</feature>
<sequence length="63" mass="6922">MNRSTWQKSSYSGSHDDCVELRSTDALIELRESDDGETVLRTTSASVAALLRAIKAGELDRHA</sequence>
<name>A0ABW0XCL0_9ACTN</name>
<evidence type="ECO:0000259" key="1">
    <source>
        <dbReference type="Pfam" id="PF04149"/>
    </source>
</evidence>
<gene>
    <name evidence="2" type="ORF">ACFP3U_35820</name>
</gene>
<accession>A0ABW0XCL0</accession>
<evidence type="ECO:0000313" key="2">
    <source>
        <dbReference type="EMBL" id="MFC5668317.1"/>
    </source>
</evidence>
<organism evidence="2 3">
    <name type="scientific">Kitasatospora misakiensis</name>
    <dbReference type="NCBI Taxonomy" id="67330"/>
    <lineage>
        <taxon>Bacteria</taxon>
        <taxon>Bacillati</taxon>
        <taxon>Actinomycetota</taxon>
        <taxon>Actinomycetes</taxon>
        <taxon>Kitasatosporales</taxon>
        <taxon>Streptomycetaceae</taxon>
        <taxon>Kitasatospora</taxon>
    </lineage>
</organism>
<dbReference type="RefSeq" id="WP_380229953.1">
    <property type="nucleotide sequence ID" value="NZ_JBHSOF010000092.1"/>
</dbReference>
<dbReference type="InterPro" id="IPR007278">
    <property type="entry name" value="DUF397"/>
</dbReference>
<reference evidence="3" key="1">
    <citation type="journal article" date="2019" name="Int. J. Syst. Evol. Microbiol.">
        <title>The Global Catalogue of Microorganisms (GCM) 10K type strain sequencing project: providing services to taxonomists for standard genome sequencing and annotation.</title>
        <authorList>
            <consortium name="The Broad Institute Genomics Platform"/>
            <consortium name="The Broad Institute Genome Sequencing Center for Infectious Disease"/>
            <person name="Wu L."/>
            <person name="Ma J."/>
        </authorList>
    </citation>
    <scope>NUCLEOTIDE SEQUENCE [LARGE SCALE GENOMIC DNA]</scope>
    <source>
        <strain evidence="3">CGMCC 4.1437</strain>
    </source>
</reference>
<comment type="caution">
    <text evidence="2">The sequence shown here is derived from an EMBL/GenBank/DDBJ whole genome shotgun (WGS) entry which is preliminary data.</text>
</comment>
<dbReference type="Pfam" id="PF04149">
    <property type="entry name" value="DUF397"/>
    <property type="match status" value="1"/>
</dbReference>
<evidence type="ECO:0000313" key="3">
    <source>
        <dbReference type="Proteomes" id="UP001595975"/>
    </source>
</evidence>
<dbReference type="Proteomes" id="UP001595975">
    <property type="component" value="Unassembled WGS sequence"/>
</dbReference>
<keyword evidence="3" id="KW-1185">Reference proteome</keyword>